<comment type="caution">
    <text evidence="2">The sequence shown here is derived from an EMBL/GenBank/DDBJ whole genome shotgun (WGS) entry which is preliminary data.</text>
</comment>
<name>A0A1V4L0T2_PATFA</name>
<accession>A0A1V4L0T2</accession>
<reference evidence="2 3" key="1">
    <citation type="submission" date="2016-02" db="EMBL/GenBank/DDBJ databases">
        <title>Band-tailed pigeon sequencing and assembly.</title>
        <authorList>
            <person name="Soares A.E."/>
            <person name="Novak B.J."/>
            <person name="Rice E.S."/>
            <person name="O'Connell B."/>
            <person name="Chang D."/>
            <person name="Weber S."/>
            <person name="Shapiro B."/>
        </authorList>
    </citation>
    <scope>NUCLEOTIDE SEQUENCE [LARGE SCALE GENOMIC DNA]</scope>
    <source>
        <strain evidence="2">BTP2013</strain>
        <tissue evidence="2">Blood</tissue>
    </source>
</reference>
<sequence length="75" mass="7928">MALETDAGAVPSSPQHTTRRKAVENSIPPAEAAASRTWCPLTISTAQGVHSRPRQKCVNMHSSGNVSDGPFPALF</sequence>
<keyword evidence="3" id="KW-1185">Reference proteome</keyword>
<dbReference type="AlphaFoldDB" id="A0A1V4L0T2"/>
<gene>
    <name evidence="2" type="ORF">AV530_014842</name>
</gene>
<organism evidence="2 3">
    <name type="scientific">Patagioenas fasciata monilis</name>
    <dbReference type="NCBI Taxonomy" id="372326"/>
    <lineage>
        <taxon>Eukaryota</taxon>
        <taxon>Metazoa</taxon>
        <taxon>Chordata</taxon>
        <taxon>Craniata</taxon>
        <taxon>Vertebrata</taxon>
        <taxon>Euteleostomi</taxon>
        <taxon>Archelosauria</taxon>
        <taxon>Archosauria</taxon>
        <taxon>Dinosauria</taxon>
        <taxon>Saurischia</taxon>
        <taxon>Theropoda</taxon>
        <taxon>Coelurosauria</taxon>
        <taxon>Aves</taxon>
        <taxon>Neognathae</taxon>
        <taxon>Neoaves</taxon>
        <taxon>Columbimorphae</taxon>
        <taxon>Columbiformes</taxon>
        <taxon>Columbidae</taxon>
        <taxon>Patagioenas</taxon>
    </lineage>
</organism>
<feature type="region of interest" description="Disordered" evidence="1">
    <location>
        <begin position="1"/>
        <end position="34"/>
    </location>
</feature>
<feature type="region of interest" description="Disordered" evidence="1">
    <location>
        <begin position="54"/>
        <end position="75"/>
    </location>
</feature>
<proteinExistence type="predicted"/>
<protein>
    <submittedName>
        <fullName evidence="2">Uncharacterized protein</fullName>
    </submittedName>
</protein>
<dbReference type="Proteomes" id="UP000190648">
    <property type="component" value="Unassembled WGS sequence"/>
</dbReference>
<evidence type="ECO:0000313" key="2">
    <source>
        <dbReference type="EMBL" id="OPJ90265.1"/>
    </source>
</evidence>
<evidence type="ECO:0000256" key="1">
    <source>
        <dbReference type="SAM" id="MobiDB-lite"/>
    </source>
</evidence>
<evidence type="ECO:0000313" key="3">
    <source>
        <dbReference type="Proteomes" id="UP000190648"/>
    </source>
</evidence>
<dbReference type="EMBL" id="LSYS01000429">
    <property type="protein sequence ID" value="OPJ90265.1"/>
    <property type="molecule type" value="Genomic_DNA"/>
</dbReference>